<sequence>MTDDIKRMYRTIMDDDFPPELTITIGETHLKYQKRTWKIPDDKTGELIEKGLRYGENPDQQAALYGLVSGNLSIAGCQYITPGNGLVSAISEEEMLQAGKHPGKTNFTDLDNALNILKYLMDRPAAAIMKHNNPCAVAYGATIAEAYERANMADRIAAFGGCLALNRPLDADTAGLIATNYLEVVAAPEFEPGTVDILAARKNLRIIRLKRIDDLARYRDLRFVDFKSLNDGGLIIQQSQLNRIRSKEDFTLASATYKGARYVIEREPTEVEYEDMLFGWNVEMGVTSNSVIYVKDGVTVGIGTGEQDRVGVAEIAVFKAYAKYKDALCFKRYGIGYNDYVLEVEAGKRSRDGLDELEAETVRNKAGLIGSTMISDAFFPFRDGVDVGIRQGVRAIVHAGGSDRDFESIVACNEANPQVTMAFTAQRVFKH</sequence>
<name>A0ABS6RXK4_9BACT</name>
<dbReference type="Proteomes" id="UP001196980">
    <property type="component" value="Unassembled WGS sequence"/>
</dbReference>
<protein>
    <submittedName>
        <fullName evidence="1">IMP cyclohydrolase</fullName>
    </submittedName>
</protein>
<dbReference type="InterPro" id="IPR002695">
    <property type="entry name" value="PurH-like"/>
</dbReference>
<accession>A0ABS6RXK4</accession>
<reference evidence="1 2" key="1">
    <citation type="journal article" date="2020" name="J Geophys Res Biogeosci">
        <title>Magnetotaxis as an Adaptation to Enable Bacterial Shuttling of Microbial Sulfur and Sulfur Cycling Across Aquatic Oxic#Anoxic Interfaces.</title>
        <authorList>
            <person name="Li J."/>
            <person name="Liu P."/>
            <person name="Wang J."/>
            <person name="Roberts A.P."/>
            <person name="Pan Y."/>
        </authorList>
    </citation>
    <scope>NUCLEOTIDE SEQUENCE [LARGE SCALE GENOMIC DNA]</scope>
    <source>
        <strain evidence="1 2">MYR-1_YQ</strain>
    </source>
</reference>
<dbReference type="EMBL" id="JABXWD010000098">
    <property type="protein sequence ID" value="MBV6341355.1"/>
    <property type="molecule type" value="Genomic_DNA"/>
</dbReference>
<dbReference type="Pfam" id="PF01808">
    <property type="entry name" value="AICARFT_IMPCHas"/>
    <property type="match status" value="1"/>
</dbReference>
<dbReference type="RefSeq" id="WP_218251990.1">
    <property type="nucleotide sequence ID" value="NZ_JABXWD010000098.1"/>
</dbReference>
<dbReference type="PANTHER" id="PTHR11692:SF0">
    <property type="entry name" value="BIFUNCTIONAL PURINE BIOSYNTHESIS PROTEIN ATIC"/>
    <property type="match status" value="1"/>
</dbReference>
<dbReference type="PANTHER" id="PTHR11692">
    <property type="entry name" value="BIFUNCTIONAL PURINE BIOSYNTHESIS PROTEIN PURH"/>
    <property type="match status" value="1"/>
</dbReference>
<evidence type="ECO:0000313" key="2">
    <source>
        <dbReference type="Proteomes" id="UP001196980"/>
    </source>
</evidence>
<evidence type="ECO:0000313" key="1">
    <source>
        <dbReference type="EMBL" id="MBV6341355.1"/>
    </source>
</evidence>
<dbReference type="SMART" id="SM00798">
    <property type="entry name" value="AICARFT_IMPCHas"/>
    <property type="match status" value="1"/>
</dbReference>
<keyword evidence="2" id="KW-1185">Reference proteome</keyword>
<proteinExistence type="predicted"/>
<dbReference type="PIRSF" id="PIRSF000414">
    <property type="entry name" value="AICARFT_IMPCHas"/>
    <property type="match status" value="1"/>
</dbReference>
<gene>
    <name evidence="1" type="ORF">HWQ67_07135</name>
</gene>
<organism evidence="1 2">
    <name type="scientific">Candidatus Magnetobacterium casense</name>
    <dbReference type="NCBI Taxonomy" id="1455061"/>
    <lineage>
        <taxon>Bacteria</taxon>
        <taxon>Pseudomonadati</taxon>
        <taxon>Nitrospirota</taxon>
        <taxon>Thermodesulfovibrionia</taxon>
        <taxon>Thermodesulfovibrionales</taxon>
        <taxon>Candidatus Magnetobacteriaceae</taxon>
        <taxon>Candidatus Magnetobacterium</taxon>
    </lineage>
</organism>
<comment type="caution">
    <text evidence="1">The sequence shown here is derived from an EMBL/GenBank/DDBJ whole genome shotgun (WGS) entry which is preliminary data.</text>
</comment>